<gene>
    <name evidence="5" type="ORF">GCM10007876_06600</name>
</gene>
<dbReference type="PANTHER" id="PTHR42756">
    <property type="entry name" value="TRANSCRIPTIONAL REGULATOR, MARR"/>
    <property type="match status" value="1"/>
</dbReference>
<feature type="domain" description="HTH marR-type" evidence="4">
    <location>
        <begin position="2"/>
        <end position="134"/>
    </location>
</feature>
<reference evidence="5" key="2">
    <citation type="submission" date="2023-01" db="EMBL/GenBank/DDBJ databases">
        <title>Draft genome sequence of Litoribrevibacter albus strain NBRC 110071.</title>
        <authorList>
            <person name="Sun Q."/>
            <person name="Mori K."/>
        </authorList>
    </citation>
    <scope>NUCLEOTIDE SEQUENCE</scope>
    <source>
        <strain evidence="5">NBRC 110071</strain>
    </source>
</reference>
<dbReference type="PANTHER" id="PTHR42756:SF1">
    <property type="entry name" value="TRANSCRIPTIONAL REPRESSOR OF EMRAB OPERON"/>
    <property type="match status" value="1"/>
</dbReference>
<protein>
    <submittedName>
        <fullName evidence="5">MarR family transcriptional regulator</fullName>
    </submittedName>
</protein>
<reference evidence="5" key="1">
    <citation type="journal article" date="2014" name="Int. J. Syst. Evol. Microbiol.">
        <title>Complete genome sequence of Corynebacterium casei LMG S-19264T (=DSM 44701T), isolated from a smear-ripened cheese.</title>
        <authorList>
            <consortium name="US DOE Joint Genome Institute (JGI-PGF)"/>
            <person name="Walter F."/>
            <person name="Albersmeier A."/>
            <person name="Kalinowski J."/>
            <person name="Ruckert C."/>
        </authorList>
    </citation>
    <scope>NUCLEOTIDE SEQUENCE</scope>
    <source>
        <strain evidence="5">NBRC 110071</strain>
    </source>
</reference>
<dbReference type="InterPro" id="IPR023187">
    <property type="entry name" value="Tscrpt_reg_MarR-type_CS"/>
</dbReference>
<keyword evidence="1" id="KW-0805">Transcription regulation</keyword>
<evidence type="ECO:0000259" key="4">
    <source>
        <dbReference type="PROSITE" id="PS50995"/>
    </source>
</evidence>
<dbReference type="SUPFAM" id="SSF46785">
    <property type="entry name" value="Winged helix' DNA-binding domain"/>
    <property type="match status" value="1"/>
</dbReference>
<dbReference type="AlphaFoldDB" id="A0AA37S8K6"/>
<dbReference type="InterPro" id="IPR036390">
    <property type="entry name" value="WH_DNA-bd_sf"/>
</dbReference>
<comment type="caution">
    <text evidence="5">The sequence shown here is derived from an EMBL/GenBank/DDBJ whole genome shotgun (WGS) entry which is preliminary data.</text>
</comment>
<evidence type="ECO:0000256" key="3">
    <source>
        <dbReference type="ARBA" id="ARBA00023163"/>
    </source>
</evidence>
<dbReference type="InterPro" id="IPR036388">
    <property type="entry name" value="WH-like_DNA-bd_sf"/>
</dbReference>
<dbReference type="GO" id="GO:0003677">
    <property type="term" value="F:DNA binding"/>
    <property type="evidence" value="ECO:0007669"/>
    <property type="project" value="UniProtKB-KW"/>
</dbReference>
<dbReference type="EMBL" id="BSNM01000003">
    <property type="protein sequence ID" value="GLQ30182.1"/>
    <property type="molecule type" value="Genomic_DNA"/>
</dbReference>
<evidence type="ECO:0000313" key="6">
    <source>
        <dbReference type="Proteomes" id="UP001161389"/>
    </source>
</evidence>
<keyword evidence="3" id="KW-0804">Transcription</keyword>
<accession>A0AA37S8K6</accession>
<dbReference type="PROSITE" id="PS50995">
    <property type="entry name" value="HTH_MARR_2"/>
    <property type="match status" value="1"/>
</dbReference>
<dbReference type="PROSITE" id="PS01117">
    <property type="entry name" value="HTH_MARR_1"/>
    <property type="match status" value="1"/>
</dbReference>
<dbReference type="RefSeq" id="WP_284378737.1">
    <property type="nucleotide sequence ID" value="NZ_BSNM01000003.1"/>
</dbReference>
<proteinExistence type="predicted"/>
<keyword evidence="2" id="KW-0238">DNA-binding</keyword>
<dbReference type="SMART" id="SM00347">
    <property type="entry name" value="HTH_MARR"/>
    <property type="match status" value="1"/>
</dbReference>
<dbReference type="Gene3D" id="1.10.10.10">
    <property type="entry name" value="Winged helix-like DNA-binding domain superfamily/Winged helix DNA-binding domain"/>
    <property type="match status" value="1"/>
</dbReference>
<dbReference type="Pfam" id="PF01047">
    <property type="entry name" value="MarR"/>
    <property type="match status" value="1"/>
</dbReference>
<evidence type="ECO:0000313" key="5">
    <source>
        <dbReference type="EMBL" id="GLQ30182.1"/>
    </source>
</evidence>
<dbReference type="GO" id="GO:0003700">
    <property type="term" value="F:DNA-binding transcription factor activity"/>
    <property type="evidence" value="ECO:0007669"/>
    <property type="project" value="InterPro"/>
</dbReference>
<evidence type="ECO:0000256" key="1">
    <source>
        <dbReference type="ARBA" id="ARBA00023015"/>
    </source>
</evidence>
<dbReference type="InterPro" id="IPR000835">
    <property type="entry name" value="HTH_MarR-typ"/>
</dbReference>
<organism evidence="5 6">
    <name type="scientific">Litoribrevibacter albus</name>
    <dbReference type="NCBI Taxonomy" id="1473156"/>
    <lineage>
        <taxon>Bacteria</taxon>
        <taxon>Pseudomonadati</taxon>
        <taxon>Pseudomonadota</taxon>
        <taxon>Gammaproteobacteria</taxon>
        <taxon>Oceanospirillales</taxon>
        <taxon>Oceanospirillaceae</taxon>
        <taxon>Litoribrevibacter</taxon>
    </lineage>
</organism>
<name>A0AA37S8K6_9GAMM</name>
<keyword evidence="6" id="KW-1185">Reference proteome</keyword>
<sequence>MDECLNLSLRKASRVMTQIYDDYLSSVGLRVGQFSILRATHFTQPTTNSALQEVLVLDQTTLTRNLKPLIRDGYITVRPSDEDKRLKELSLSNEGETLYQQALPVWQEAQDKITLELGDSCVASLLAVSDAVVGIK</sequence>
<dbReference type="PRINTS" id="PR00598">
    <property type="entry name" value="HTHMARR"/>
</dbReference>
<dbReference type="Proteomes" id="UP001161389">
    <property type="component" value="Unassembled WGS sequence"/>
</dbReference>
<evidence type="ECO:0000256" key="2">
    <source>
        <dbReference type="ARBA" id="ARBA00023125"/>
    </source>
</evidence>